<evidence type="ECO:0000259" key="4">
    <source>
        <dbReference type="PROSITE" id="PS51755"/>
    </source>
</evidence>
<dbReference type="GO" id="GO:0000160">
    <property type="term" value="P:phosphorelay signal transduction system"/>
    <property type="evidence" value="ECO:0007669"/>
    <property type="project" value="InterPro"/>
</dbReference>
<evidence type="ECO:0000313" key="5">
    <source>
        <dbReference type="EMBL" id="POU63967.1"/>
    </source>
</evidence>
<feature type="domain" description="OmpR/PhoB-type" evidence="4">
    <location>
        <begin position="8"/>
        <end position="113"/>
    </location>
</feature>
<dbReference type="SMART" id="SM00862">
    <property type="entry name" value="Trans_reg_C"/>
    <property type="match status" value="1"/>
</dbReference>
<name>A0A2S4RV68_CITAM</name>
<keyword evidence="3" id="KW-0472">Membrane</keyword>
<evidence type="ECO:0000313" key="6">
    <source>
        <dbReference type="Proteomes" id="UP000237003"/>
    </source>
</evidence>
<dbReference type="GO" id="GO:0006355">
    <property type="term" value="P:regulation of DNA-templated transcription"/>
    <property type="evidence" value="ECO:0007669"/>
    <property type="project" value="InterPro"/>
</dbReference>
<dbReference type="Pfam" id="PF00486">
    <property type="entry name" value="Trans_reg_C"/>
    <property type="match status" value="1"/>
</dbReference>
<dbReference type="SUPFAM" id="SSF46894">
    <property type="entry name" value="C-terminal effector domain of the bipartite response regulators"/>
    <property type="match status" value="1"/>
</dbReference>
<accession>A0A2S4RV68</accession>
<protein>
    <recommendedName>
        <fullName evidence="4">OmpR/PhoB-type domain-containing protein</fullName>
    </recommendedName>
</protein>
<proteinExistence type="predicted"/>
<sequence length="247" mass="28497">MLRIRRRAMVYLIDGVVIYDSLNGTLRRTGEKMGDAVTLTTIANKILLHLVQHHGQLVTRDMLFDEIWEKEGIASSSNTLTQYISLLRKIFAHYLGNKEVIVTVPRSGYYFSKENSVTLNTVVHHWWSYLPKVIVAFVVLSLVFFGMFLFSTSPAKVTPRKIGVLKGCPVYDISGIKNDVADASNFDVARKALEMNNQICTETTAFYIYAQETLHLHKRARIMFSRCIEWHDDRGTCQNIYYYTWIR</sequence>
<dbReference type="Gene3D" id="1.10.10.10">
    <property type="entry name" value="Winged helix-like DNA-binding domain superfamily/Winged helix DNA-binding domain"/>
    <property type="match status" value="1"/>
</dbReference>
<evidence type="ECO:0000256" key="3">
    <source>
        <dbReference type="SAM" id="Phobius"/>
    </source>
</evidence>
<dbReference type="InterPro" id="IPR036388">
    <property type="entry name" value="WH-like_DNA-bd_sf"/>
</dbReference>
<gene>
    <name evidence="5" type="ORF">C3430_17385</name>
</gene>
<evidence type="ECO:0000256" key="1">
    <source>
        <dbReference type="ARBA" id="ARBA00023125"/>
    </source>
</evidence>
<dbReference type="Proteomes" id="UP000237003">
    <property type="component" value="Unassembled WGS sequence"/>
</dbReference>
<dbReference type="InterPro" id="IPR001867">
    <property type="entry name" value="OmpR/PhoB-type_DNA-bd"/>
</dbReference>
<dbReference type="PROSITE" id="PS51755">
    <property type="entry name" value="OMPR_PHOB"/>
    <property type="match status" value="1"/>
</dbReference>
<organism evidence="5 6">
    <name type="scientific">Citrobacter amalonaticus</name>
    <dbReference type="NCBI Taxonomy" id="35703"/>
    <lineage>
        <taxon>Bacteria</taxon>
        <taxon>Pseudomonadati</taxon>
        <taxon>Pseudomonadota</taxon>
        <taxon>Gammaproteobacteria</taxon>
        <taxon>Enterobacterales</taxon>
        <taxon>Enterobacteriaceae</taxon>
        <taxon>Citrobacter</taxon>
    </lineage>
</organism>
<feature type="transmembrane region" description="Helical" evidence="3">
    <location>
        <begin position="133"/>
        <end position="151"/>
    </location>
</feature>
<keyword evidence="3" id="KW-0812">Transmembrane</keyword>
<dbReference type="AlphaFoldDB" id="A0A2S4RV68"/>
<dbReference type="GO" id="GO:0003677">
    <property type="term" value="F:DNA binding"/>
    <property type="evidence" value="ECO:0007669"/>
    <property type="project" value="UniProtKB-UniRule"/>
</dbReference>
<feature type="DNA-binding region" description="OmpR/PhoB-type" evidence="2">
    <location>
        <begin position="8"/>
        <end position="113"/>
    </location>
</feature>
<dbReference type="OrthoDB" id="5801519at2"/>
<comment type="caution">
    <text evidence="5">The sequence shown here is derived from an EMBL/GenBank/DDBJ whole genome shotgun (WGS) entry which is preliminary data.</text>
</comment>
<evidence type="ECO:0000256" key="2">
    <source>
        <dbReference type="PROSITE-ProRule" id="PRU01091"/>
    </source>
</evidence>
<keyword evidence="1 2" id="KW-0238">DNA-binding</keyword>
<dbReference type="CDD" id="cd00383">
    <property type="entry name" value="trans_reg_C"/>
    <property type="match status" value="1"/>
</dbReference>
<dbReference type="EMBL" id="PQLX01000006">
    <property type="protein sequence ID" value="POU63967.1"/>
    <property type="molecule type" value="Genomic_DNA"/>
</dbReference>
<keyword evidence="3" id="KW-1133">Transmembrane helix</keyword>
<reference evidence="5 6" key="1">
    <citation type="submission" date="2018-01" db="EMBL/GenBank/DDBJ databases">
        <title>Complete genome sequences of 14 Citrobacter spp. isolated from plant in Canada.</title>
        <authorList>
            <person name="Bhandare S.G."/>
            <person name="Colavecchio A."/>
            <person name="Jeukens J."/>
            <person name="Emond-Rheault J.-G."/>
            <person name="Freschi L."/>
            <person name="Hamel J."/>
            <person name="Kukavica-Ibrulj I."/>
            <person name="Levesque R."/>
            <person name="Goodridge L."/>
        </authorList>
    </citation>
    <scope>NUCLEOTIDE SEQUENCE [LARGE SCALE GENOMIC DNA]</scope>
    <source>
        <strain evidence="5 6">S1285</strain>
    </source>
</reference>
<dbReference type="InterPro" id="IPR016032">
    <property type="entry name" value="Sig_transdc_resp-reg_C-effctor"/>
</dbReference>